<dbReference type="PROSITE" id="PS50089">
    <property type="entry name" value="ZF_RING_2"/>
    <property type="match status" value="1"/>
</dbReference>
<dbReference type="Proteomes" id="UP001212841">
    <property type="component" value="Unassembled WGS sequence"/>
</dbReference>
<feature type="compositionally biased region" description="Pro residues" evidence="2">
    <location>
        <begin position="26"/>
        <end position="37"/>
    </location>
</feature>
<name>A0AAD5SQC3_9FUNG</name>
<dbReference type="Gene3D" id="3.30.40.10">
    <property type="entry name" value="Zinc/RING finger domain, C3HC4 (zinc finger)"/>
    <property type="match status" value="1"/>
</dbReference>
<evidence type="ECO:0000256" key="2">
    <source>
        <dbReference type="SAM" id="MobiDB-lite"/>
    </source>
</evidence>
<dbReference type="InterPro" id="IPR001841">
    <property type="entry name" value="Znf_RING"/>
</dbReference>
<dbReference type="SUPFAM" id="SSF57850">
    <property type="entry name" value="RING/U-box"/>
    <property type="match status" value="1"/>
</dbReference>
<organism evidence="4 5">
    <name type="scientific">Rhizophlyctis rosea</name>
    <dbReference type="NCBI Taxonomy" id="64517"/>
    <lineage>
        <taxon>Eukaryota</taxon>
        <taxon>Fungi</taxon>
        <taxon>Fungi incertae sedis</taxon>
        <taxon>Chytridiomycota</taxon>
        <taxon>Chytridiomycota incertae sedis</taxon>
        <taxon>Chytridiomycetes</taxon>
        <taxon>Rhizophlyctidales</taxon>
        <taxon>Rhizophlyctidaceae</taxon>
        <taxon>Rhizophlyctis</taxon>
    </lineage>
</organism>
<accession>A0AAD5SQC3</accession>
<keyword evidence="1" id="KW-0479">Metal-binding</keyword>
<evidence type="ECO:0000313" key="5">
    <source>
        <dbReference type="Proteomes" id="UP001212841"/>
    </source>
</evidence>
<keyword evidence="1" id="KW-0863">Zinc-finger</keyword>
<sequence>MSDTQIPTSQHPPACPFSPTHEPSSPSSPAPETTAPPAPHTTTCPICLAPITSLSYTTPCYHSYDKPCIQTWLSSCPSPNCPQCRRPIESLIYDIAPDLETHKVYHLTPRNTKSPTRRRSMAGGSILENGAGGLGLAIRDKRRRVYTRNLEPVLPPDLVARMAHVREGVNIPPSFRLPADKVPSRIKEFFQRDLQVILDDSYEDWMLTYCLDVLRGACDVEKAAEGVKEVMPDERFAAMLLRELRIFEASKLAMDRFDEHVEYIP</sequence>
<comment type="caution">
    <text evidence="4">The sequence shown here is derived from an EMBL/GenBank/DDBJ whole genome shotgun (WGS) entry which is preliminary data.</text>
</comment>
<evidence type="ECO:0000256" key="1">
    <source>
        <dbReference type="PROSITE-ProRule" id="PRU00175"/>
    </source>
</evidence>
<keyword evidence="1" id="KW-0862">Zinc</keyword>
<evidence type="ECO:0000259" key="3">
    <source>
        <dbReference type="PROSITE" id="PS50089"/>
    </source>
</evidence>
<gene>
    <name evidence="4" type="ORF">HK097_007700</name>
</gene>
<dbReference type="Pfam" id="PF13639">
    <property type="entry name" value="zf-RING_2"/>
    <property type="match status" value="1"/>
</dbReference>
<dbReference type="SMART" id="SM00184">
    <property type="entry name" value="RING"/>
    <property type="match status" value="1"/>
</dbReference>
<proteinExistence type="predicted"/>
<feature type="compositionally biased region" description="Polar residues" evidence="2">
    <location>
        <begin position="1"/>
        <end position="11"/>
    </location>
</feature>
<evidence type="ECO:0000313" key="4">
    <source>
        <dbReference type="EMBL" id="KAJ3056217.1"/>
    </source>
</evidence>
<dbReference type="InterPro" id="IPR013083">
    <property type="entry name" value="Znf_RING/FYVE/PHD"/>
</dbReference>
<dbReference type="EMBL" id="JADGJD010000041">
    <property type="protein sequence ID" value="KAJ3056217.1"/>
    <property type="molecule type" value="Genomic_DNA"/>
</dbReference>
<protein>
    <recommendedName>
        <fullName evidence="3">RING-type domain-containing protein</fullName>
    </recommendedName>
</protein>
<dbReference type="AlphaFoldDB" id="A0AAD5SQC3"/>
<keyword evidence="5" id="KW-1185">Reference proteome</keyword>
<dbReference type="GO" id="GO:0008270">
    <property type="term" value="F:zinc ion binding"/>
    <property type="evidence" value="ECO:0007669"/>
    <property type="project" value="UniProtKB-KW"/>
</dbReference>
<reference evidence="4" key="1">
    <citation type="submission" date="2020-05" db="EMBL/GenBank/DDBJ databases">
        <title>Phylogenomic resolution of chytrid fungi.</title>
        <authorList>
            <person name="Stajich J.E."/>
            <person name="Amses K."/>
            <person name="Simmons R."/>
            <person name="Seto K."/>
            <person name="Myers J."/>
            <person name="Bonds A."/>
            <person name="Quandt C.A."/>
            <person name="Barry K."/>
            <person name="Liu P."/>
            <person name="Grigoriev I."/>
            <person name="Longcore J.E."/>
            <person name="James T.Y."/>
        </authorList>
    </citation>
    <scope>NUCLEOTIDE SEQUENCE</scope>
    <source>
        <strain evidence="4">JEL0318</strain>
    </source>
</reference>
<feature type="domain" description="RING-type" evidence="3">
    <location>
        <begin position="44"/>
        <end position="85"/>
    </location>
</feature>
<feature type="region of interest" description="Disordered" evidence="2">
    <location>
        <begin position="1"/>
        <end position="37"/>
    </location>
</feature>